<dbReference type="AlphaFoldDB" id="A0A2W4XSF6"/>
<comment type="caution">
    <text evidence="1">The sequence shown here is derived from an EMBL/GenBank/DDBJ whole genome shotgun (WGS) entry which is preliminary data.</text>
</comment>
<proteinExistence type="predicted"/>
<evidence type="ECO:0000313" key="1">
    <source>
        <dbReference type="EMBL" id="PZO60373.1"/>
    </source>
</evidence>
<evidence type="ECO:0008006" key="3">
    <source>
        <dbReference type="Google" id="ProtNLM"/>
    </source>
</evidence>
<dbReference type="EMBL" id="QBMP01000010">
    <property type="protein sequence ID" value="PZO60373.1"/>
    <property type="molecule type" value="Genomic_DNA"/>
</dbReference>
<sequence>MKILQGRYIAGIEATNRKGGSKGALKAVRLETDQGEQTIRLSKSLGEIAQQELVLNEPIRIWAVADTKKIKGKQSKLSSQLSQTEKLKAVAIVPLSPKSRIADLTADLAVDLAVDPEADADADSSKKSAPRSDQLTVQLCQKKNCCKRGGDELWQAFEQKAHEQTATEQRSDGSATPEAARPFKLKAAGCLGGCKHGPNIRIMPANVKYYHVQPADIGGLLARHIS</sequence>
<dbReference type="CDD" id="cd02980">
    <property type="entry name" value="TRX_Fd_family"/>
    <property type="match status" value="1"/>
</dbReference>
<accession>A0A2W4XSF6</accession>
<reference evidence="1 2" key="2">
    <citation type="submission" date="2018-06" db="EMBL/GenBank/DDBJ databases">
        <title>Metagenomic assembly of (sub)arctic Cyanobacteria and their associated microbiome from non-axenic cultures.</title>
        <authorList>
            <person name="Baurain D."/>
        </authorList>
    </citation>
    <scope>NUCLEOTIDE SEQUENCE [LARGE SCALE GENOMIC DNA]</scope>
    <source>
        <strain evidence="1">ULC027bin1</strain>
    </source>
</reference>
<reference evidence="2" key="1">
    <citation type="submission" date="2018-04" db="EMBL/GenBank/DDBJ databases">
        <authorList>
            <person name="Cornet L."/>
        </authorList>
    </citation>
    <scope>NUCLEOTIDE SEQUENCE [LARGE SCALE GENOMIC DNA]</scope>
</reference>
<gene>
    <name evidence="1" type="ORF">DCF15_02080</name>
</gene>
<dbReference type="Gene3D" id="3.40.30.10">
    <property type="entry name" value="Glutaredoxin"/>
    <property type="match status" value="1"/>
</dbReference>
<dbReference type="Pfam" id="PF01257">
    <property type="entry name" value="2Fe-2S_thioredx"/>
    <property type="match status" value="1"/>
</dbReference>
<name>A0A2W4XSF6_9CYAN</name>
<organism evidence="1 2">
    <name type="scientific">Phormidesmis priestleyi</name>
    <dbReference type="NCBI Taxonomy" id="268141"/>
    <lineage>
        <taxon>Bacteria</taxon>
        <taxon>Bacillati</taxon>
        <taxon>Cyanobacteriota</taxon>
        <taxon>Cyanophyceae</taxon>
        <taxon>Leptolyngbyales</taxon>
        <taxon>Leptolyngbyaceae</taxon>
        <taxon>Phormidesmis</taxon>
    </lineage>
</organism>
<dbReference type="InterPro" id="IPR036249">
    <property type="entry name" value="Thioredoxin-like_sf"/>
</dbReference>
<protein>
    <recommendedName>
        <fullName evidence="3">(2Fe-2S) ferredoxin domain-containing protein</fullName>
    </recommendedName>
</protein>
<dbReference type="SUPFAM" id="SSF52833">
    <property type="entry name" value="Thioredoxin-like"/>
    <property type="match status" value="1"/>
</dbReference>
<evidence type="ECO:0000313" key="2">
    <source>
        <dbReference type="Proteomes" id="UP000249794"/>
    </source>
</evidence>
<dbReference type="Proteomes" id="UP000249794">
    <property type="component" value="Unassembled WGS sequence"/>
</dbReference>